<evidence type="ECO:0000256" key="1">
    <source>
        <dbReference type="SAM" id="MobiDB-lite"/>
    </source>
</evidence>
<dbReference type="AlphaFoldDB" id="A0A8J4D0Y3"/>
<reference evidence="2" key="1">
    <citation type="journal article" date="2021" name="Proc. Natl. Acad. Sci. U.S.A.">
        <title>Three genomes in the algal genus Volvox reveal the fate of a haploid sex-determining region after a transition to homothallism.</title>
        <authorList>
            <person name="Yamamoto K."/>
            <person name="Hamaji T."/>
            <person name="Kawai-Toyooka H."/>
            <person name="Matsuzaki R."/>
            <person name="Takahashi F."/>
            <person name="Nishimura Y."/>
            <person name="Kawachi M."/>
            <person name="Noguchi H."/>
            <person name="Minakuchi Y."/>
            <person name="Umen J.G."/>
            <person name="Toyoda A."/>
            <person name="Nozaki H."/>
        </authorList>
    </citation>
    <scope>NUCLEOTIDE SEQUENCE</scope>
    <source>
        <strain evidence="2">NIES-3786</strain>
    </source>
</reference>
<dbReference type="Proteomes" id="UP000747110">
    <property type="component" value="Unassembled WGS sequence"/>
</dbReference>
<protein>
    <submittedName>
        <fullName evidence="2">Uncharacterized protein</fullName>
    </submittedName>
</protein>
<dbReference type="EMBL" id="BNCP01000084">
    <property type="protein sequence ID" value="GIL92898.1"/>
    <property type="molecule type" value="Genomic_DNA"/>
</dbReference>
<evidence type="ECO:0000313" key="3">
    <source>
        <dbReference type="Proteomes" id="UP000747110"/>
    </source>
</evidence>
<sequence>MSCSSWDPLNTTQSTSDWDPLSNTCGIGTQEILADVTEDVYRNSSLGDLGHGITFDAPVDNDLGSAQGIVRPSQTDSAVGGFKSSLTGDQPELTASQSISHSNNGSPQYSFGSGYTGGESEAAGFMGLVRFFLPPVAPRSSSSSSRLRRFCPTPPAFVIGGAPSCSHSSISRSMLISVTYVGKV</sequence>
<gene>
    <name evidence="2" type="ORF">Vretifemale_20381</name>
</gene>
<accession>A0A8J4D0Y3</accession>
<comment type="caution">
    <text evidence="2">The sequence shown here is derived from an EMBL/GenBank/DDBJ whole genome shotgun (WGS) entry which is preliminary data.</text>
</comment>
<feature type="non-terminal residue" evidence="2">
    <location>
        <position position="184"/>
    </location>
</feature>
<feature type="region of interest" description="Disordered" evidence="1">
    <location>
        <begin position="1"/>
        <end position="22"/>
    </location>
</feature>
<keyword evidence="3" id="KW-1185">Reference proteome</keyword>
<feature type="region of interest" description="Disordered" evidence="1">
    <location>
        <begin position="93"/>
        <end position="113"/>
    </location>
</feature>
<name>A0A8J4D0Y3_9CHLO</name>
<evidence type="ECO:0000313" key="2">
    <source>
        <dbReference type="EMBL" id="GIL92898.1"/>
    </source>
</evidence>
<proteinExistence type="predicted"/>
<organism evidence="2 3">
    <name type="scientific">Volvox reticuliferus</name>
    <dbReference type="NCBI Taxonomy" id="1737510"/>
    <lineage>
        <taxon>Eukaryota</taxon>
        <taxon>Viridiplantae</taxon>
        <taxon>Chlorophyta</taxon>
        <taxon>core chlorophytes</taxon>
        <taxon>Chlorophyceae</taxon>
        <taxon>CS clade</taxon>
        <taxon>Chlamydomonadales</taxon>
        <taxon>Volvocaceae</taxon>
        <taxon>Volvox</taxon>
    </lineage>
</organism>